<feature type="region of interest" description="Disordered" evidence="1">
    <location>
        <begin position="137"/>
        <end position="416"/>
    </location>
</feature>
<reference evidence="2 3" key="1">
    <citation type="journal article" date="2025" name="Microbiol. Resour. Announc.">
        <title>Draft genome sequences for Neonectria magnoliae and Neonectria punicea, canker pathogens of Liriodendron tulipifera and Acer saccharum in West Virginia.</title>
        <authorList>
            <person name="Petronek H.M."/>
            <person name="Kasson M.T."/>
            <person name="Metheny A.M."/>
            <person name="Stauder C.M."/>
            <person name="Lovett B."/>
            <person name="Lynch S.C."/>
            <person name="Garnas J.R."/>
            <person name="Kasson L.R."/>
            <person name="Stajich J.E."/>
        </authorList>
    </citation>
    <scope>NUCLEOTIDE SEQUENCE [LARGE SCALE GENOMIC DNA]</scope>
    <source>
        <strain evidence="2 3">NRRL 64653</strain>
    </source>
</reference>
<name>A0ABR1HFP4_9HYPO</name>
<keyword evidence="3" id="KW-1185">Reference proteome</keyword>
<feature type="compositionally biased region" description="Low complexity" evidence="1">
    <location>
        <begin position="370"/>
        <end position="383"/>
    </location>
</feature>
<feature type="compositionally biased region" description="Polar residues" evidence="1">
    <location>
        <begin position="384"/>
        <end position="395"/>
    </location>
</feature>
<gene>
    <name evidence="2" type="ORF">QQX98_003233</name>
</gene>
<evidence type="ECO:0000313" key="3">
    <source>
        <dbReference type="Proteomes" id="UP001498476"/>
    </source>
</evidence>
<feature type="compositionally biased region" description="Low complexity" evidence="1">
    <location>
        <begin position="850"/>
        <end position="859"/>
    </location>
</feature>
<accession>A0ABR1HFP4</accession>
<protein>
    <submittedName>
        <fullName evidence="2">Uncharacterized protein</fullName>
    </submittedName>
</protein>
<feature type="region of interest" description="Disordered" evidence="1">
    <location>
        <begin position="521"/>
        <end position="564"/>
    </location>
</feature>
<feature type="compositionally biased region" description="Polar residues" evidence="1">
    <location>
        <begin position="870"/>
        <end position="880"/>
    </location>
</feature>
<feature type="compositionally biased region" description="Polar residues" evidence="1">
    <location>
        <begin position="253"/>
        <end position="279"/>
    </location>
</feature>
<feature type="compositionally biased region" description="Polar residues" evidence="1">
    <location>
        <begin position="137"/>
        <end position="154"/>
    </location>
</feature>
<organism evidence="2 3">
    <name type="scientific">Neonectria punicea</name>
    <dbReference type="NCBI Taxonomy" id="979145"/>
    <lineage>
        <taxon>Eukaryota</taxon>
        <taxon>Fungi</taxon>
        <taxon>Dikarya</taxon>
        <taxon>Ascomycota</taxon>
        <taxon>Pezizomycotina</taxon>
        <taxon>Sordariomycetes</taxon>
        <taxon>Hypocreomycetidae</taxon>
        <taxon>Hypocreales</taxon>
        <taxon>Nectriaceae</taxon>
        <taxon>Neonectria</taxon>
    </lineage>
</organism>
<feature type="region of interest" description="Disordered" evidence="1">
    <location>
        <begin position="815"/>
        <end position="888"/>
    </location>
</feature>
<dbReference type="EMBL" id="JAZAVJ010000036">
    <property type="protein sequence ID" value="KAK7419642.1"/>
    <property type="molecule type" value="Genomic_DNA"/>
</dbReference>
<evidence type="ECO:0000313" key="2">
    <source>
        <dbReference type="EMBL" id="KAK7419642.1"/>
    </source>
</evidence>
<dbReference type="Proteomes" id="UP001498476">
    <property type="component" value="Unassembled WGS sequence"/>
</dbReference>
<feature type="compositionally biased region" description="Basic and acidic residues" evidence="1">
    <location>
        <begin position="333"/>
        <end position="347"/>
    </location>
</feature>
<feature type="compositionally biased region" description="Low complexity" evidence="1">
    <location>
        <begin position="302"/>
        <end position="318"/>
    </location>
</feature>
<feature type="region of interest" description="Disordered" evidence="1">
    <location>
        <begin position="710"/>
        <end position="789"/>
    </location>
</feature>
<feature type="compositionally biased region" description="Basic and acidic residues" evidence="1">
    <location>
        <begin position="736"/>
        <end position="769"/>
    </location>
</feature>
<comment type="caution">
    <text evidence="2">The sequence shown here is derived from an EMBL/GenBank/DDBJ whole genome shotgun (WGS) entry which is preliminary data.</text>
</comment>
<sequence length="913" mass="99621">MSQVVDTANARVTALWECATRWMHEVHQIRSPQDVFQQDHQAMRARFDHDIQQLTQHTTQPENYQRGTDALVRLGGEMRELEIQYAQSLPAMERDYAERLNTANKSLAYVILDAFGDTLSDPWIQDRLRLALVPQESTSETNMAGGQHKTTAPGAQTDPEANPGPGEHTILEAPVVADANPSQEPRPAEMNPTIEPTAEPTTEATTGPTTEGRPPQENPASGEAEIPVSHENPNPEENPGPEDGLEDRPETNPVRQTTLAPETSRTRQMNSAPDKNPTPQMKPGPETNSAVEEDLASRMIPATETNTNSEANTSSGTNVMSPNPPNPGTNIPRDQRTQQAKETREPDLATAPRVSAGKDQVAKPPSQHKGSSNDASPAGSSSNHRTSSDLATNPRTSRKRPSETTIDQQQQKHPRHGYLPTVSAEENTIDFDQVFQDGNAQIKYIIAQYPALTGEWYILACKEHHRHFLKNPISGAAKHLASHVHGLTKEHSLAVQTLGMRVLNCTAALAEKNNEVARDAFSKRLGIPPGSNERARPNPGNRAEGDRPLQDRDERIRPQESSGTSIPKDVVMPVVGEIYAAHYPRLRFLYPVLVLPWASFDHFKWKASLLRVTPACYLFDKKVDRHPRGWAKGYEDGGPLVGQRQYPVIYFDGRRFPDQSDVDWVSVSSFKAFDPNDTNIGHRNSVAAFLQNKDSRLTTEPHASTTQYIVISDDSDGDDPNTGNVVKLENSALTNDNKDEKTTIGKQGKDSEDSTNRDSQADGHQRGTEKSFWSGRGNSDNDPGFSCDPIQREDIARGIESHSTAQMQSLVRKVMNGCPQPSPPPDSARRTEASSVAGEAPEKGQGGPGDPSSSQPTTGVERQRAGTLATVGQSAPQGSVSRGFASPRVPENEGLAAIAAQAVMSTDGQGLAL</sequence>
<proteinExistence type="predicted"/>
<feature type="compositionally biased region" description="Basic and acidic residues" evidence="1">
    <location>
        <begin position="543"/>
        <end position="558"/>
    </location>
</feature>
<feature type="compositionally biased region" description="Low complexity" evidence="1">
    <location>
        <begin position="192"/>
        <end position="215"/>
    </location>
</feature>
<evidence type="ECO:0000256" key="1">
    <source>
        <dbReference type="SAM" id="MobiDB-lite"/>
    </source>
</evidence>